<evidence type="ECO:0000313" key="2">
    <source>
        <dbReference type="Proteomes" id="UP000235672"/>
    </source>
</evidence>
<evidence type="ECO:0008006" key="3">
    <source>
        <dbReference type="Google" id="ProtNLM"/>
    </source>
</evidence>
<dbReference type="OrthoDB" id="7464126at2759"/>
<dbReference type="EMBL" id="KZ613474">
    <property type="protein sequence ID" value="PMD23613.1"/>
    <property type="molecule type" value="Genomic_DNA"/>
</dbReference>
<gene>
    <name evidence="1" type="ORF">NA56DRAFT_43218</name>
</gene>
<dbReference type="STRING" id="1745343.A0A2J6QBG9"/>
<sequence>MSFGYSVGDNVSIGQLCWTVYRACRDGAGYYEELTTELKSLHINLKHFADEVENPKSLLNRRGAEMGDEFKHILENVQQMLKDLEVMVLKYRSLATLEKRTWDRLRFGLKGLNTIRQKLTYHTTQMELFLSSLTVGALGRIENILEDLVLEVRNGRRPPTILSIDQGGEEGAMGWNQLQSDLSEGGIALKDIDRHRDDILEYMSTLTTDPETQSDDAIMSVDFGEDGGGPDLIFNDQVPEDRWDSISQRIATSQNTTTFEKVPENLQLHNSISLAESVENNVSDPTFKFHPGLIEETEKEIRTEVRQTRLKIYETIVNIF</sequence>
<protein>
    <recommendedName>
        <fullName evidence="3">Fungal N-terminal domain-containing protein</fullName>
    </recommendedName>
</protein>
<organism evidence="1 2">
    <name type="scientific">Hyaloscypha hepaticicola</name>
    <dbReference type="NCBI Taxonomy" id="2082293"/>
    <lineage>
        <taxon>Eukaryota</taxon>
        <taxon>Fungi</taxon>
        <taxon>Dikarya</taxon>
        <taxon>Ascomycota</taxon>
        <taxon>Pezizomycotina</taxon>
        <taxon>Leotiomycetes</taxon>
        <taxon>Helotiales</taxon>
        <taxon>Hyaloscyphaceae</taxon>
        <taxon>Hyaloscypha</taxon>
    </lineage>
</organism>
<dbReference type="AlphaFoldDB" id="A0A2J6QBG9"/>
<reference evidence="1 2" key="1">
    <citation type="submission" date="2016-05" db="EMBL/GenBank/DDBJ databases">
        <title>A degradative enzymes factory behind the ericoid mycorrhizal symbiosis.</title>
        <authorList>
            <consortium name="DOE Joint Genome Institute"/>
            <person name="Martino E."/>
            <person name="Morin E."/>
            <person name="Grelet G."/>
            <person name="Kuo A."/>
            <person name="Kohler A."/>
            <person name="Daghino S."/>
            <person name="Barry K."/>
            <person name="Choi C."/>
            <person name="Cichocki N."/>
            <person name="Clum A."/>
            <person name="Copeland A."/>
            <person name="Hainaut M."/>
            <person name="Haridas S."/>
            <person name="Labutti K."/>
            <person name="Lindquist E."/>
            <person name="Lipzen A."/>
            <person name="Khouja H.-R."/>
            <person name="Murat C."/>
            <person name="Ohm R."/>
            <person name="Olson A."/>
            <person name="Spatafora J."/>
            <person name="Veneault-Fourrey C."/>
            <person name="Henrissat B."/>
            <person name="Grigoriev I."/>
            <person name="Martin F."/>
            <person name="Perotto S."/>
        </authorList>
    </citation>
    <scope>NUCLEOTIDE SEQUENCE [LARGE SCALE GENOMIC DNA]</scope>
    <source>
        <strain evidence="1 2">UAMH 7357</strain>
    </source>
</reference>
<keyword evidence="2" id="KW-1185">Reference proteome</keyword>
<dbReference type="Proteomes" id="UP000235672">
    <property type="component" value="Unassembled WGS sequence"/>
</dbReference>
<evidence type="ECO:0000313" key="1">
    <source>
        <dbReference type="EMBL" id="PMD23613.1"/>
    </source>
</evidence>
<name>A0A2J6QBG9_9HELO</name>
<proteinExistence type="predicted"/>
<accession>A0A2J6QBG9</accession>